<feature type="transmembrane region" description="Helical" evidence="7">
    <location>
        <begin position="289"/>
        <end position="322"/>
    </location>
</feature>
<feature type="transmembrane region" description="Helical" evidence="7">
    <location>
        <begin position="27"/>
        <end position="48"/>
    </location>
</feature>
<dbReference type="PANTHER" id="PTHR39087">
    <property type="entry name" value="UPF0104 MEMBRANE PROTEIN MJ1595"/>
    <property type="match status" value="1"/>
</dbReference>
<evidence type="ECO:0000256" key="7">
    <source>
        <dbReference type="SAM" id="Phobius"/>
    </source>
</evidence>
<evidence type="ECO:0000256" key="1">
    <source>
        <dbReference type="ARBA" id="ARBA00004651"/>
    </source>
</evidence>
<comment type="subcellular location">
    <subcellularLocation>
        <location evidence="1">Cell membrane</location>
        <topology evidence="1">Multi-pass membrane protein</topology>
    </subcellularLocation>
</comment>
<evidence type="ECO:0000256" key="4">
    <source>
        <dbReference type="ARBA" id="ARBA00022989"/>
    </source>
</evidence>
<evidence type="ECO:0000313" key="8">
    <source>
        <dbReference type="EMBL" id="SCL23325.1"/>
    </source>
</evidence>
<feature type="transmembrane region" description="Helical" evidence="7">
    <location>
        <begin position="175"/>
        <end position="197"/>
    </location>
</feature>
<dbReference type="AlphaFoldDB" id="A0A1C6S1H3"/>
<keyword evidence="9" id="KW-1185">Reference proteome</keyword>
<feature type="transmembrane region" description="Helical" evidence="7">
    <location>
        <begin position="334"/>
        <end position="355"/>
    </location>
</feature>
<dbReference type="EMBL" id="FMHV01000002">
    <property type="protein sequence ID" value="SCL23325.1"/>
    <property type="molecule type" value="Genomic_DNA"/>
</dbReference>
<keyword evidence="5 7" id="KW-0472">Membrane</keyword>
<dbReference type="STRING" id="568872.GA0070624_2716"/>
<feature type="transmembrane region" description="Helical" evidence="7">
    <location>
        <begin position="68"/>
        <end position="88"/>
    </location>
</feature>
<dbReference type="OrthoDB" id="5182677at2"/>
<evidence type="ECO:0000256" key="3">
    <source>
        <dbReference type="ARBA" id="ARBA00022692"/>
    </source>
</evidence>
<gene>
    <name evidence="8" type="ORF">GA0070624_2716</name>
</gene>
<feature type="region of interest" description="Disordered" evidence="6">
    <location>
        <begin position="1"/>
        <end position="20"/>
    </location>
</feature>
<dbReference type="Proteomes" id="UP000199413">
    <property type="component" value="Unassembled WGS sequence"/>
</dbReference>
<name>A0A1C6S1H3_9ACTN</name>
<reference evidence="9" key="1">
    <citation type="submission" date="2016-06" db="EMBL/GenBank/DDBJ databases">
        <authorList>
            <person name="Varghese N."/>
            <person name="Submissions Spin"/>
        </authorList>
    </citation>
    <scope>NUCLEOTIDE SEQUENCE [LARGE SCALE GENOMIC DNA]</scope>
    <source>
        <strain evidence="9">DSM 45431</strain>
    </source>
</reference>
<organism evidence="8 9">
    <name type="scientific">Micromonospora rhizosphaerae</name>
    <dbReference type="NCBI Taxonomy" id="568872"/>
    <lineage>
        <taxon>Bacteria</taxon>
        <taxon>Bacillati</taxon>
        <taxon>Actinomycetota</taxon>
        <taxon>Actinomycetes</taxon>
        <taxon>Micromonosporales</taxon>
        <taxon>Micromonosporaceae</taxon>
        <taxon>Micromonospora</taxon>
    </lineage>
</organism>
<evidence type="ECO:0000256" key="2">
    <source>
        <dbReference type="ARBA" id="ARBA00022475"/>
    </source>
</evidence>
<protein>
    <recommendedName>
        <fullName evidence="10">Lysylphosphatidylglycerol synthase TM region</fullName>
    </recommendedName>
</protein>
<evidence type="ECO:0000313" key="9">
    <source>
        <dbReference type="Proteomes" id="UP000199413"/>
    </source>
</evidence>
<proteinExistence type="predicted"/>
<feature type="transmembrane region" description="Helical" evidence="7">
    <location>
        <begin position="144"/>
        <end position="168"/>
    </location>
</feature>
<sequence length="374" mass="38987">MTSDSPKAAAGGGGPGRGVSVRRGRRLWRALILSAVTIVVLVAVFVGVFPRFANYSQAWSSIQRMPTVYLVALVAAAVVNIAVAAWPLQAALPGLRYGPAFVVGQTSFAFSNAVPAGGVIGLGVEYDMLGSYRFGTGAAASATAISTVFNVFATLVMPVVGVLALLISGEVRWHFLLIAVVGVCGVGIAVAAFAAILHSEGGARRVGRTADRLVNAPAQRLLHGRTVNLTGKVLDFRAAVVEVMKTRWPAVVGSTLIPQLTSWSILFLTQRGLEKGDHVSFGVTWPESLAAYSFAVIVSFIPVTTGGLGTVDAGLTGLLTAFGATGSQALAADLVWRAGTFVPQVLTGALMFLWWRVTAGHKKRMAAQRAGDNG</sequence>
<keyword evidence="4 7" id="KW-1133">Transmembrane helix</keyword>
<dbReference type="InterPro" id="IPR022791">
    <property type="entry name" value="L-PG_synthase/AglD"/>
</dbReference>
<evidence type="ECO:0000256" key="6">
    <source>
        <dbReference type="SAM" id="MobiDB-lite"/>
    </source>
</evidence>
<dbReference type="PANTHER" id="PTHR39087:SF2">
    <property type="entry name" value="UPF0104 MEMBRANE PROTEIN MJ1595"/>
    <property type="match status" value="1"/>
</dbReference>
<evidence type="ECO:0008006" key="10">
    <source>
        <dbReference type="Google" id="ProtNLM"/>
    </source>
</evidence>
<dbReference type="Pfam" id="PF03706">
    <property type="entry name" value="LPG_synthase_TM"/>
    <property type="match status" value="1"/>
</dbReference>
<evidence type="ECO:0000256" key="5">
    <source>
        <dbReference type="ARBA" id="ARBA00023136"/>
    </source>
</evidence>
<feature type="transmembrane region" description="Helical" evidence="7">
    <location>
        <begin position="100"/>
        <end position="124"/>
    </location>
</feature>
<dbReference type="GO" id="GO:0005886">
    <property type="term" value="C:plasma membrane"/>
    <property type="evidence" value="ECO:0007669"/>
    <property type="project" value="UniProtKB-SubCell"/>
</dbReference>
<accession>A0A1C6S1H3</accession>
<keyword evidence="3 7" id="KW-0812">Transmembrane</keyword>
<keyword evidence="2" id="KW-1003">Cell membrane</keyword>